<name>A0A915J6C2_ROMCU</name>
<dbReference type="Proteomes" id="UP000887565">
    <property type="component" value="Unplaced"/>
</dbReference>
<organism evidence="1 2">
    <name type="scientific">Romanomermis culicivorax</name>
    <name type="common">Nematode worm</name>
    <dbReference type="NCBI Taxonomy" id="13658"/>
    <lineage>
        <taxon>Eukaryota</taxon>
        <taxon>Metazoa</taxon>
        <taxon>Ecdysozoa</taxon>
        <taxon>Nematoda</taxon>
        <taxon>Enoplea</taxon>
        <taxon>Dorylaimia</taxon>
        <taxon>Mermithida</taxon>
        <taxon>Mermithoidea</taxon>
        <taxon>Mermithidae</taxon>
        <taxon>Romanomermis</taxon>
    </lineage>
</organism>
<dbReference type="AlphaFoldDB" id="A0A915J6C2"/>
<sequence length="97" mass="9942">TDDASVQHILHHSSISPSLADGGFSSGADFCFLFGEASFCPTLLSRVLSSAMLAANSARWVANSALSTAANSADCPPSELTPALSLDLARMGFSCCS</sequence>
<accession>A0A915J6C2</accession>
<evidence type="ECO:0000313" key="2">
    <source>
        <dbReference type="WBParaSite" id="nRc.2.0.1.t21685-RA"/>
    </source>
</evidence>
<proteinExistence type="predicted"/>
<keyword evidence="1" id="KW-1185">Reference proteome</keyword>
<evidence type="ECO:0000313" key="1">
    <source>
        <dbReference type="Proteomes" id="UP000887565"/>
    </source>
</evidence>
<reference evidence="2" key="1">
    <citation type="submission" date="2022-11" db="UniProtKB">
        <authorList>
            <consortium name="WormBaseParasite"/>
        </authorList>
    </citation>
    <scope>IDENTIFICATION</scope>
</reference>
<protein>
    <submittedName>
        <fullName evidence="2">Uncharacterized protein</fullName>
    </submittedName>
</protein>
<dbReference type="WBParaSite" id="nRc.2.0.1.t21685-RA">
    <property type="protein sequence ID" value="nRc.2.0.1.t21685-RA"/>
    <property type="gene ID" value="nRc.2.0.1.g21685"/>
</dbReference>